<feature type="region of interest" description="Disordered" evidence="1">
    <location>
        <begin position="70"/>
        <end position="96"/>
    </location>
</feature>
<protein>
    <submittedName>
        <fullName evidence="3">Uncharacterized protein</fullName>
    </submittedName>
</protein>
<evidence type="ECO:0000313" key="4">
    <source>
        <dbReference type="Proteomes" id="UP000005018"/>
    </source>
</evidence>
<dbReference type="PANTHER" id="PTHR42342:SF1">
    <property type="entry name" value="STATIONARY PHASE PROTEIN 5"/>
    <property type="match status" value="1"/>
</dbReference>
<accession>H8X4E4</accession>
<name>H8X4E4_CANO9</name>
<dbReference type="GO" id="GO:0043248">
    <property type="term" value="P:proteasome assembly"/>
    <property type="evidence" value="ECO:0007669"/>
    <property type="project" value="TreeGrafter"/>
</dbReference>
<dbReference type="HOGENOM" id="CLU_741848_0_0_1"/>
<dbReference type="Proteomes" id="UP000005018">
    <property type="component" value="Chromosome 3"/>
</dbReference>
<feature type="chain" id="PRO_5003617545" evidence="2">
    <location>
        <begin position="17"/>
        <end position="414"/>
    </location>
</feature>
<evidence type="ECO:0000256" key="1">
    <source>
        <dbReference type="SAM" id="MobiDB-lite"/>
    </source>
</evidence>
<evidence type="ECO:0000313" key="3">
    <source>
        <dbReference type="EMBL" id="CCG26096.1"/>
    </source>
</evidence>
<organism evidence="3 4">
    <name type="scientific">Candida orthopsilosis (strain 90-125)</name>
    <name type="common">Yeast</name>
    <dbReference type="NCBI Taxonomy" id="1136231"/>
    <lineage>
        <taxon>Eukaryota</taxon>
        <taxon>Fungi</taxon>
        <taxon>Dikarya</taxon>
        <taxon>Ascomycota</taxon>
        <taxon>Saccharomycotina</taxon>
        <taxon>Pichiomycetes</taxon>
        <taxon>Debaryomycetaceae</taxon>
        <taxon>Candida/Lodderomyces clade</taxon>
        <taxon>Candida</taxon>
    </lineage>
</organism>
<proteinExistence type="predicted"/>
<gene>
    <name evidence="3" type="ORF">CORT_0C07260</name>
</gene>
<dbReference type="GO" id="GO:0070628">
    <property type="term" value="F:proteasome binding"/>
    <property type="evidence" value="ECO:0007669"/>
    <property type="project" value="InterPro"/>
</dbReference>
<dbReference type="KEGG" id="cot:CORT_0C07260"/>
<dbReference type="InterPro" id="IPR038816">
    <property type="entry name" value="Stationary_phase_5"/>
</dbReference>
<dbReference type="OrthoDB" id="416253at2759"/>
<reference evidence="3 4" key="1">
    <citation type="journal article" date="2012" name="PLoS ONE">
        <title>Sequence and analysis of the genome of the pathogenic yeast Candida orthopsilosis.</title>
        <authorList>
            <person name="Riccombeni A."/>
            <person name="Vidanes G."/>
            <person name="Proux-Wera E."/>
            <person name="Wolfe K.H."/>
            <person name="Butler G."/>
        </authorList>
    </citation>
    <scope>NUCLEOTIDE SEQUENCE [LARGE SCALE GENOMIC DNA]</scope>
    <source>
        <strain evidence="3 4">Co 90-125</strain>
    </source>
</reference>
<dbReference type="GeneID" id="14539626"/>
<feature type="signal peptide" evidence="2">
    <location>
        <begin position="1"/>
        <end position="16"/>
    </location>
</feature>
<feature type="compositionally biased region" description="Low complexity" evidence="1">
    <location>
        <begin position="77"/>
        <end position="87"/>
    </location>
</feature>
<dbReference type="EMBL" id="HE681721">
    <property type="protein sequence ID" value="CCG26096.1"/>
    <property type="molecule type" value="Genomic_DNA"/>
</dbReference>
<dbReference type="eggNOG" id="ENOG502S2SB">
    <property type="taxonomic scope" value="Eukaryota"/>
</dbReference>
<keyword evidence="2" id="KW-0732">Signal</keyword>
<sequence length="414" mass="48158">MLFLFFLLSISDNIHHTFFLPPSGVQQQQPHIYSIMNIQRFSNLISIRTKEISKRIQKALNEISENLQREYQHAQHQRQQGGSRQRQPAYAPVPARNGKTNNPFVRQFSTSARTYSYNANWSRANPSSWFQKYNLFLRKVSKFGSRSKILTTLNHGFLYHNFSQTYQNPFRLKIYQRNLKQTYRLLFNNLRERYQVYNKGNTSNEGQILQKLRLNLSLTSKNHQLVTNLAKTDSSASRQEKIESNVHFTSCFIAFPLNFSLNIPNETILSEEVVDEMLYNVKCFEAKLQNFKQDLHNLFELGELPMKYIDNSVRVYFPNCDKEKLERLCQEKGISGGIIVEEEGDVPVVEARVESEPVDLFSSSNSYASTYSSDILSSNSSELDNHLTQRVVRPIDEVAPLQQVISVNEDYHWV</sequence>
<dbReference type="RefSeq" id="XP_003871518.1">
    <property type="nucleotide sequence ID" value="XM_003871469.1"/>
</dbReference>
<dbReference type="AlphaFoldDB" id="H8X4E4"/>
<dbReference type="PANTHER" id="PTHR42342">
    <property type="entry name" value="STATIONARY PHASE PROTEIN 5"/>
    <property type="match status" value="1"/>
</dbReference>
<keyword evidence="4" id="KW-1185">Reference proteome</keyword>
<evidence type="ECO:0000256" key="2">
    <source>
        <dbReference type="SAM" id="SignalP"/>
    </source>
</evidence>